<dbReference type="GO" id="GO:0000287">
    <property type="term" value="F:magnesium ion binding"/>
    <property type="evidence" value="ECO:0007669"/>
    <property type="project" value="InterPro"/>
</dbReference>
<dbReference type="EMBL" id="KI966436">
    <property type="protein sequence ID" value="EWC44681.1"/>
    <property type="molecule type" value="Genomic_DNA"/>
</dbReference>
<dbReference type="SUPFAM" id="SSF53659">
    <property type="entry name" value="Isocitrate/Isopropylmalate dehydrogenase-like"/>
    <property type="match status" value="1"/>
</dbReference>
<dbReference type="GO" id="GO:0004449">
    <property type="term" value="F:isocitrate dehydrogenase (NAD+) activity"/>
    <property type="evidence" value="ECO:0007669"/>
    <property type="project" value="TreeGrafter"/>
</dbReference>
<evidence type="ECO:0000256" key="2">
    <source>
        <dbReference type="ARBA" id="ARBA00022842"/>
    </source>
</evidence>
<keyword evidence="5" id="KW-1185">Reference proteome</keyword>
<evidence type="ECO:0000313" key="4">
    <source>
        <dbReference type="EMBL" id="EWC44681.1"/>
    </source>
</evidence>
<dbReference type="GO" id="GO:0051287">
    <property type="term" value="F:NAD binding"/>
    <property type="evidence" value="ECO:0007669"/>
    <property type="project" value="InterPro"/>
</dbReference>
<dbReference type="InterPro" id="IPR019818">
    <property type="entry name" value="IsoCit/isopropylmalate_DH_CS"/>
</dbReference>
<dbReference type="Pfam" id="PF00180">
    <property type="entry name" value="Iso_dh"/>
    <property type="match status" value="1"/>
</dbReference>
<name>W7HL11_9PEZI</name>
<evidence type="ECO:0000256" key="1">
    <source>
        <dbReference type="ARBA" id="ARBA00007769"/>
    </source>
</evidence>
<keyword evidence="2" id="KW-0460">Magnesium</keyword>
<comment type="similarity">
    <text evidence="1">Belongs to the isocitrate and isopropylmalate dehydrogenases family.</text>
</comment>
<dbReference type="Gene3D" id="3.40.718.10">
    <property type="entry name" value="Isopropylmalate Dehydrogenase"/>
    <property type="match status" value="1"/>
</dbReference>
<dbReference type="GO" id="GO:0006102">
    <property type="term" value="P:isocitrate metabolic process"/>
    <property type="evidence" value="ECO:0007669"/>
    <property type="project" value="TreeGrafter"/>
</dbReference>
<gene>
    <name evidence="4" type="ORF">DRE_06577</name>
</gene>
<dbReference type="GO" id="GO:0005739">
    <property type="term" value="C:mitochondrion"/>
    <property type="evidence" value="ECO:0007669"/>
    <property type="project" value="TreeGrafter"/>
</dbReference>
<dbReference type="PANTHER" id="PTHR11835">
    <property type="entry name" value="DECARBOXYLATING DEHYDROGENASES-ISOCITRATE, ISOPROPYLMALATE, TARTRATE"/>
    <property type="match status" value="1"/>
</dbReference>
<accession>W7HL11</accession>
<sequence length="378" mass="39672">MAAAAKRTLRIGLIPGDGIGLEVIPAARQVLEAVAPHFNLSFSFVDLEAGWATFEKTGAALPEVTVERLQGECDGALFGAISSPSTKVAGYSSPIVALRKRLSLYANIRPVKSVTPTTTSATTAPRPAVDMVIVRENTEDLYVKEEKTYDTPQGPVAEAIKRISAYASTRIGRMALDLAAARHRQRASGIGPTSIHSPDAATLTITHKSNVLSQTDGLFRESVRAVYDADRTGGPALYKHVKIEEQIVDSMVYRLFRDPSTLDVIVAPNLYGDILSDGAAALVGSLGLVPSANVGDGFVIGEPCHGSAPDIQGLGVANPVAAVRSAALMLEFMGLEGAAGKVYEAVDAGLAEGQVLSPDLGGKATTKEVVDDILKRLA</sequence>
<reference evidence="4 5" key="1">
    <citation type="submission" date="2013-05" db="EMBL/GenBank/DDBJ databases">
        <title>Drechslerella stenobrocha genome reveals carnivorous origination and mechanical trapping mechanism of predatory fungi.</title>
        <authorList>
            <person name="Liu X."/>
            <person name="Zhang W."/>
            <person name="Liu K."/>
        </authorList>
    </citation>
    <scope>NUCLEOTIDE SEQUENCE [LARGE SCALE GENOMIC DNA]</scope>
    <source>
        <strain evidence="4 5">248</strain>
    </source>
</reference>
<feature type="domain" description="Isopropylmalate dehydrogenase-like" evidence="3">
    <location>
        <begin position="10"/>
        <end position="373"/>
    </location>
</feature>
<proteinExistence type="inferred from homology"/>
<dbReference type="InterPro" id="IPR024084">
    <property type="entry name" value="IsoPropMal-DH-like_dom"/>
</dbReference>
<evidence type="ECO:0000259" key="3">
    <source>
        <dbReference type="SMART" id="SM01329"/>
    </source>
</evidence>
<dbReference type="Proteomes" id="UP000024837">
    <property type="component" value="Unassembled WGS sequence"/>
</dbReference>
<evidence type="ECO:0000313" key="5">
    <source>
        <dbReference type="Proteomes" id="UP000024837"/>
    </source>
</evidence>
<dbReference type="PANTHER" id="PTHR11835:SF48">
    <property type="entry name" value="HOMOISOCITRATE DEHYDROGENASE, MITOCHONDRIAL"/>
    <property type="match status" value="1"/>
</dbReference>
<dbReference type="GO" id="GO:0019878">
    <property type="term" value="P:lysine biosynthetic process via aminoadipic acid"/>
    <property type="evidence" value="ECO:0007669"/>
    <property type="project" value="EnsemblFungi"/>
</dbReference>
<dbReference type="HOGENOM" id="CLU_031953_0_1_1"/>
<dbReference type="SMART" id="SM01329">
    <property type="entry name" value="Iso_dh"/>
    <property type="match status" value="1"/>
</dbReference>
<dbReference type="GO" id="GO:0006099">
    <property type="term" value="P:tricarboxylic acid cycle"/>
    <property type="evidence" value="ECO:0007669"/>
    <property type="project" value="TreeGrafter"/>
</dbReference>
<dbReference type="GO" id="GO:0047046">
    <property type="term" value="F:homoisocitrate dehydrogenase activity"/>
    <property type="evidence" value="ECO:0007669"/>
    <property type="project" value="EnsemblFungi"/>
</dbReference>
<dbReference type="PROSITE" id="PS00470">
    <property type="entry name" value="IDH_IMDH"/>
    <property type="match status" value="1"/>
</dbReference>
<dbReference type="OrthoDB" id="10261637at2759"/>
<protein>
    <submittedName>
        <fullName evidence="4">Mitochondrial homoisocitrate dehydrogenase</fullName>
    </submittedName>
</protein>
<organism evidence="4 5">
    <name type="scientific">Drechslerella stenobrocha 248</name>
    <dbReference type="NCBI Taxonomy" id="1043628"/>
    <lineage>
        <taxon>Eukaryota</taxon>
        <taxon>Fungi</taxon>
        <taxon>Dikarya</taxon>
        <taxon>Ascomycota</taxon>
        <taxon>Pezizomycotina</taxon>
        <taxon>Orbiliomycetes</taxon>
        <taxon>Orbiliales</taxon>
        <taxon>Orbiliaceae</taxon>
        <taxon>Drechslerella</taxon>
    </lineage>
</organism>
<dbReference type="AlphaFoldDB" id="W7HL11"/>